<dbReference type="PROSITE" id="PS51819">
    <property type="entry name" value="VOC"/>
    <property type="match status" value="1"/>
</dbReference>
<dbReference type="OrthoDB" id="9789012at2"/>
<dbReference type="AlphaFoldDB" id="A0A1E5LFD5"/>
<name>A0A1E5LFD5_9BACI</name>
<dbReference type="SUPFAM" id="SSF54593">
    <property type="entry name" value="Glyoxalase/Bleomycin resistance protein/Dihydroxybiphenyl dioxygenase"/>
    <property type="match status" value="1"/>
</dbReference>
<evidence type="ECO:0000313" key="2">
    <source>
        <dbReference type="EMBL" id="OEH92784.1"/>
    </source>
</evidence>
<dbReference type="STRING" id="1305675.BFG57_01960"/>
<dbReference type="InterPro" id="IPR029068">
    <property type="entry name" value="Glyas_Bleomycin-R_OHBP_Dase"/>
</dbReference>
<comment type="caution">
    <text evidence="2">The sequence shown here is derived from an EMBL/GenBank/DDBJ whole genome shotgun (WGS) entry which is preliminary data.</text>
</comment>
<dbReference type="Proteomes" id="UP000095209">
    <property type="component" value="Unassembled WGS sequence"/>
</dbReference>
<dbReference type="EMBL" id="MJEH01000022">
    <property type="protein sequence ID" value="OEH92784.1"/>
    <property type="molecule type" value="Genomic_DNA"/>
</dbReference>
<dbReference type="PANTHER" id="PTHR36113:SF1">
    <property type="entry name" value="GLYOXALASE_BLEOMYCIN RESISTANCE PROTEIN_DIOXYGENASE"/>
    <property type="match status" value="1"/>
</dbReference>
<keyword evidence="3" id="KW-1185">Reference proteome</keyword>
<evidence type="ECO:0000259" key="1">
    <source>
        <dbReference type="PROSITE" id="PS51819"/>
    </source>
</evidence>
<feature type="domain" description="VOC" evidence="1">
    <location>
        <begin position="2"/>
        <end position="129"/>
    </location>
</feature>
<evidence type="ECO:0000313" key="3">
    <source>
        <dbReference type="Proteomes" id="UP000095209"/>
    </source>
</evidence>
<dbReference type="InterPro" id="IPR051332">
    <property type="entry name" value="Fosfomycin_Res_Enzymes"/>
</dbReference>
<dbReference type="RefSeq" id="WP_069717226.1">
    <property type="nucleotide sequence ID" value="NZ_MJEH01000022.1"/>
</dbReference>
<reference evidence="2 3" key="1">
    <citation type="submission" date="2016-08" db="EMBL/GenBank/DDBJ databases">
        <title>Genome of Bacillus solimangrovi GH2-4.</title>
        <authorList>
            <person name="Lim S."/>
            <person name="Kim B.-C."/>
        </authorList>
    </citation>
    <scope>NUCLEOTIDE SEQUENCE [LARGE SCALE GENOMIC DNA]</scope>
    <source>
        <strain evidence="2 3">GH2-4</strain>
    </source>
</reference>
<dbReference type="InterPro" id="IPR037523">
    <property type="entry name" value="VOC_core"/>
</dbReference>
<sequence>MKIEHIALWTKDIERLKGFYIKYFDATANLKYENKTKRFESYFLSFDSGCRLEIMQKSSIPDNKNDSIEEYIGLIHFAISVGEKGAVDSLTELLRSDGYTIISEPRTTGDGYYESVVLDPDENRIEITI</sequence>
<dbReference type="Gene3D" id="3.10.180.10">
    <property type="entry name" value="2,3-Dihydroxybiphenyl 1,2-Dioxygenase, domain 1"/>
    <property type="match status" value="1"/>
</dbReference>
<protein>
    <recommendedName>
        <fullName evidence="1">VOC domain-containing protein</fullName>
    </recommendedName>
</protein>
<dbReference type="InterPro" id="IPR004360">
    <property type="entry name" value="Glyas_Fos-R_dOase_dom"/>
</dbReference>
<accession>A0A1E5LFD5</accession>
<gene>
    <name evidence="2" type="ORF">BFG57_01960</name>
</gene>
<proteinExistence type="predicted"/>
<dbReference type="PANTHER" id="PTHR36113">
    <property type="entry name" value="LYASE, PUTATIVE-RELATED-RELATED"/>
    <property type="match status" value="1"/>
</dbReference>
<dbReference type="Pfam" id="PF00903">
    <property type="entry name" value="Glyoxalase"/>
    <property type="match status" value="1"/>
</dbReference>
<organism evidence="2 3">
    <name type="scientific">Bacillus solimangrovi</name>
    <dbReference type="NCBI Taxonomy" id="1305675"/>
    <lineage>
        <taxon>Bacteria</taxon>
        <taxon>Bacillati</taxon>
        <taxon>Bacillota</taxon>
        <taxon>Bacilli</taxon>
        <taxon>Bacillales</taxon>
        <taxon>Bacillaceae</taxon>
        <taxon>Bacillus</taxon>
    </lineage>
</organism>